<evidence type="ECO:0000313" key="1">
    <source>
        <dbReference type="EMBL" id="GAA6411299.1"/>
    </source>
</evidence>
<gene>
    <name evidence="1" type="ORF">K040078D81_54160</name>
</gene>
<dbReference type="Proteomes" id="UP001600943">
    <property type="component" value="Unassembled WGS sequence"/>
</dbReference>
<dbReference type="EMBL" id="BAABYW010000002">
    <property type="protein sequence ID" value="GAA6411299.1"/>
    <property type="molecule type" value="Genomic_DNA"/>
</dbReference>
<comment type="caution">
    <text evidence="1">The sequence shown here is derived from an EMBL/GenBank/DDBJ whole genome shotgun (WGS) entry which is preliminary data.</text>
</comment>
<protein>
    <submittedName>
        <fullName evidence="1">Uncharacterized protein</fullName>
    </submittedName>
</protein>
<proteinExistence type="predicted"/>
<name>A0ABQ0BIM0_9FIRM</name>
<sequence>MVVLPTEAFQDYVEHPLVRRLFLTDVGFFPVQRIITEKEGMGLRNTFSFTAQREAESYM</sequence>
<organism evidence="1 2">
    <name type="scientific">Blautia hominis</name>
    <dbReference type="NCBI Taxonomy" id="2025493"/>
    <lineage>
        <taxon>Bacteria</taxon>
        <taxon>Bacillati</taxon>
        <taxon>Bacillota</taxon>
        <taxon>Clostridia</taxon>
        <taxon>Lachnospirales</taxon>
        <taxon>Lachnospiraceae</taxon>
        <taxon>Blautia</taxon>
    </lineage>
</organism>
<evidence type="ECO:0000313" key="2">
    <source>
        <dbReference type="Proteomes" id="UP001600943"/>
    </source>
</evidence>
<keyword evidence="2" id="KW-1185">Reference proteome</keyword>
<accession>A0ABQ0BIM0</accession>
<reference evidence="1 2" key="1">
    <citation type="submission" date="2024-04" db="EMBL/GenBank/DDBJ databases">
        <title>Defined microbial consortia suppress multidrug-resistant proinflammatory Enterobacteriaceae via ecological control.</title>
        <authorList>
            <person name="Furuichi M."/>
            <person name="Kawaguchi T."/>
            <person name="Pust M."/>
            <person name="Yasuma K."/>
            <person name="Plichta D."/>
            <person name="Hasegawa N."/>
            <person name="Ohya T."/>
            <person name="Bhattarai S."/>
            <person name="Sasajima S."/>
            <person name="Aoto Y."/>
            <person name="Tuganbaev T."/>
            <person name="Yaginuma M."/>
            <person name="Ueda M."/>
            <person name="Okahashi N."/>
            <person name="Amafuji K."/>
            <person name="Kiridooshi Y."/>
            <person name="Sugita K."/>
            <person name="Strazar M."/>
            <person name="Skelly A."/>
            <person name="Suda W."/>
            <person name="Hattori M."/>
            <person name="Nakamoto N."/>
            <person name="Caballero S."/>
            <person name="Norman J."/>
            <person name="Olle B."/>
            <person name="Tanoue T."/>
            <person name="Arita M."/>
            <person name="Bucci V."/>
            <person name="Atarashi K."/>
            <person name="Xavier R."/>
            <person name="Honda K."/>
        </authorList>
    </citation>
    <scope>NUCLEOTIDE SEQUENCE [LARGE SCALE GENOMIC DNA]</scope>
    <source>
        <strain evidence="2">k04-0078-D8-1</strain>
    </source>
</reference>